<proteinExistence type="predicted"/>
<name>A0A517VUA0_9PLAN</name>
<dbReference type="EMBL" id="CP037920">
    <property type="protein sequence ID" value="QDT96584.1"/>
    <property type="molecule type" value="Genomic_DNA"/>
</dbReference>
<accession>A0A517VUA0</accession>
<evidence type="ECO:0000313" key="4">
    <source>
        <dbReference type="Proteomes" id="UP000318704"/>
    </source>
</evidence>
<reference evidence="3 4" key="1">
    <citation type="submission" date="2019-03" db="EMBL/GenBank/DDBJ databases">
        <title>Deep-cultivation of Planctomycetes and their phenomic and genomic characterization uncovers novel biology.</title>
        <authorList>
            <person name="Wiegand S."/>
            <person name="Jogler M."/>
            <person name="Boedeker C."/>
            <person name="Pinto D."/>
            <person name="Vollmers J."/>
            <person name="Rivas-Marin E."/>
            <person name="Kohn T."/>
            <person name="Peeters S.H."/>
            <person name="Heuer A."/>
            <person name="Rast P."/>
            <person name="Oberbeckmann S."/>
            <person name="Bunk B."/>
            <person name="Jeske O."/>
            <person name="Meyerdierks A."/>
            <person name="Storesund J.E."/>
            <person name="Kallscheuer N."/>
            <person name="Luecker S."/>
            <person name="Lage O.M."/>
            <person name="Pohl T."/>
            <person name="Merkel B.J."/>
            <person name="Hornburger P."/>
            <person name="Mueller R.-W."/>
            <person name="Bruemmer F."/>
            <person name="Labrenz M."/>
            <person name="Spormann A.M."/>
            <person name="Op den Camp H."/>
            <person name="Overmann J."/>
            <person name="Amann R."/>
            <person name="Jetten M.S.M."/>
            <person name="Mascher T."/>
            <person name="Medema M.H."/>
            <person name="Devos D.P."/>
            <person name="Kaster A.-K."/>
            <person name="Ovreas L."/>
            <person name="Rohde M."/>
            <person name="Galperin M.Y."/>
            <person name="Jogler C."/>
        </authorList>
    </citation>
    <scope>NUCLEOTIDE SEQUENCE [LARGE SCALE GENOMIC DNA]</scope>
    <source>
        <strain evidence="3 4">V144</strain>
    </source>
</reference>
<dbReference type="InterPro" id="IPR013785">
    <property type="entry name" value="Aldolase_TIM"/>
</dbReference>
<dbReference type="InterPro" id="IPR004352">
    <property type="entry name" value="GH114_TIM-barrel"/>
</dbReference>
<sequence precursor="true">MKLFTLLFLCIMCNLILTTSARLVSAEEKAFVPTGFQLYYGSDPKIMKQLKKRMHKGQIVVIELRGLDQKQIATLVNLANQAGAKVIGYISIGELEQLEKANFEQFLKQHNMPTSLEKISPGKNELFQSWHMDVSQEIWKKFLFKKIDQIYQQKIDGLFLDTVDTTDLYINHREWPITRRAKSLKAMISLIREIKALSPYKFIMQNRGLNLIGKSVFVGEETGILVPGLYLSKSHPHNPDGLLWESAYTHTGDWIDGKEREMIQIQKNGFTSVFTLGYTDTKADRRQFFQKSQAAGFIPAWGSSTKTLHKELTRGITTK</sequence>
<dbReference type="SUPFAM" id="SSF51445">
    <property type="entry name" value="(Trans)glycosidases"/>
    <property type="match status" value="1"/>
</dbReference>
<evidence type="ECO:0000313" key="3">
    <source>
        <dbReference type="EMBL" id="QDT96584.1"/>
    </source>
</evidence>
<dbReference type="Proteomes" id="UP000318704">
    <property type="component" value="Chromosome"/>
</dbReference>
<dbReference type="RefSeq" id="WP_144984971.1">
    <property type="nucleotide sequence ID" value="NZ_CP037920.1"/>
</dbReference>
<dbReference type="AlphaFoldDB" id="A0A517VUA0"/>
<evidence type="ECO:0000256" key="1">
    <source>
        <dbReference type="SAM" id="SignalP"/>
    </source>
</evidence>
<organism evidence="3 4">
    <name type="scientific">Gimesia aquarii</name>
    <dbReference type="NCBI Taxonomy" id="2527964"/>
    <lineage>
        <taxon>Bacteria</taxon>
        <taxon>Pseudomonadati</taxon>
        <taxon>Planctomycetota</taxon>
        <taxon>Planctomycetia</taxon>
        <taxon>Planctomycetales</taxon>
        <taxon>Planctomycetaceae</taxon>
        <taxon>Gimesia</taxon>
    </lineage>
</organism>
<feature type="chain" id="PRO_5021795935" description="Glycoside-hydrolase family GH114 TIM-barrel domain-containing protein" evidence="1">
    <location>
        <begin position="22"/>
        <end position="319"/>
    </location>
</feature>
<dbReference type="Pfam" id="PF03537">
    <property type="entry name" value="Glyco_hydro_114"/>
    <property type="match status" value="1"/>
</dbReference>
<dbReference type="KEGG" id="gaw:V144x_20420"/>
<dbReference type="Gene3D" id="3.20.20.70">
    <property type="entry name" value="Aldolase class I"/>
    <property type="match status" value="1"/>
</dbReference>
<feature type="signal peptide" evidence="1">
    <location>
        <begin position="1"/>
        <end position="21"/>
    </location>
</feature>
<gene>
    <name evidence="3" type="ORF">V144x_20420</name>
</gene>
<feature type="domain" description="Glycoside-hydrolase family GH114 TIM-barrel" evidence="2">
    <location>
        <begin position="56"/>
        <end position="301"/>
    </location>
</feature>
<dbReference type="InterPro" id="IPR017853">
    <property type="entry name" value="GH"/>
</dbReference>
<dbReference type="PANTHER" id="PTHR35882">
    <property type="entry name" value="PELA"/>
    <property type="match status" value="1"/>
</dbReference>
<dbReference type="PANTHER" id="PTHR35882:SF2">
    <property type="entry name" value="PELA"/>
    <property type="match status" value="1"/>
</dbReference>
<protein>
    <recommendedName>
        <fullName evidence="2">Glycoside-hydrolase family GH114 TIM-barrel domain-containing protein</fullName>
    </recommendedName>
</protein>
<keyword evidence="1" id="KW-0732">Signal</keyword>
<evidence type="ECO:0000259" key="2">
    <source>
        <dbReference type="Pfam" id="PF03537"/>
    </source>
</evidence>